<evidence type="ECO:0000313" key="2">
    <source>
        <dbReference type="Proteomes" id="UP000245626"/>
    </source>
</evidence>
<dbReference type="EMBL" id="KZ819774">
    <property type="protein sequence ID" value="PWN52482.1"/>
    <property type="molecule type" value="Genomic_DNA"/>
</dbReference>
<name>A0ACD0P3B6_9BASI</name>
<reference evidence="1 2" key="1">
    <citation type="journal article" date="2018" name="Mol. Biol. Evol.">
        <title>Broad Genomic Sampling Reveals a Smut Pathogenic Ancestry of the Fungal Clade Ustilaginomycotina.</title>
        <authorList>
            <person name="Kijpornyongpan T."/>
            <person name="Mondo S.J."/>
            <person name="Barry K."/>
            <person name="Sandor L."/>
            <person name="Lee J."/>
            <person name="Lipzen A."/>
            <person name="Pangilinan J."/>
            <person name="LaButti K."/>
            <person name="Hainaut M."/>
            <person name="Henrissat B."/>
            <person name="Grigoriev I.V."/>
            <person name="Spatafora J.W."/>
            <person name="Aime M.C."/>
        </authorList>
    </citation>
    <scope>NUCLEOTIDE SEQUENCE [LARGE SCALE GENOMIC DNA]</scope>
    <source>
        <strain evidence="1 2">SA 807</strain>
    </source>
</reference>
<dbReference type="Proteomes" id="UP000245626">
    <property type="component" value="Unassembled WGS sequence"/>
</dbReference>
<keyword evidence="2" id="KW-1185">Reference proteome</keyword>
<gene>
    <name evidence="1" type="ORF">IE53DRAFT_367151</name>
</gene>
<protein>
    <submittedName>
        <fullName evidence="1">Uncharacterized protein</fullName>
    </submittedName>
</protein>
<sequence>MVSSSEISAPIAVKVDTATSTVSSSQSNPRSHGHALSLSPHSIPSELDGDGEQMDDVFSNPDTAELESRSDGTGATSPGPNSPGAGSPNPRGFLGPVTSLKAHAEGGGGGLSGAPSLILSGLGDSQTTVGASNVTRASGASVGFVAAGSRSPNPTTPQSPILIAGGTPARIGTLKEPLHRLSVSPPATSGLSPPLSSLPPANELPSDPKEASTLSTLFAHPPAAVVSVPMSPQSPLSSVRSGSVTPALPSPSAERAAALARLSRSSTRPSSPDALTRAERLASPNGAKGPSSRGRPLSASSGLSTAASGNLAAITPTGLLTVESSGSPSIFERDIEHRDAAHVLSKQEAMDVAIPSVLDDAVEAIIEDGTDQLEIVTPQAPAAPLALSSVALSVHSGASSPPPLPLQSPSPPLSSAGHLDDLPPGSIAAQIAEKLAPARGASDEVSSATLGRHSATPNRVGRAPSQGGRPVGEGGNGSSLRSRSPAGAQGLGVQQVLDRSPVRSRASASPPPSQCASSLTAAISPVGPSRLVGFGPGTNSPGGGAAALGLPSLHSAQIPTATAFPSLPLPNPYRSSSPSPAALVQHISSPSLDAGRPAPSSLSIDGAVISGSEVATAGGSLDCMADVLAASDLDESASASPYIPRSPSNFSSVPTGGSSSPLMDRSRARPVRSSSGQGQKPNLAGAGHGRSGSGNGGMHMPGGLGVFDASGSSFNPSGGYATGTAASSPSAEKKRLSFFSYADILNENRGEIIDFEGAVRQSAERDEQQHGLTTTPSHSQLISSSPSAGALFGSSIGSVTAGGVIGGSTGMSRSVSTGGAIMSPRSAAGFTVSSPGVGASAAVKSGSNTPLRGKREVLENKALSNRLESLNLATTSENAAGRAP</sequence>
<evidence type="ECO:0000313" key="1">
    <source>
        <dbReference type="EMBL" id="PWN52482.1"/>
    </source>
</evidence>
<organism evidence="1 2">
    <name type="scientific">Violaceomyces palustris</name>
    <dbReference type="NCBI Taxonomy" id="1673888"/>
    <lineage>
        <taxon>Eukaryota</taxon>
        <taxon>Fungi</taxon>
        <taxon>Dikarya</taxon>
        <taxon>Basidiomycota</taxon>
        <taxon>Ustilaginomycotina</taxon>
        <taxon>Ustilaginomycetes</taxon>
        <taxon>Violaceomycetales</taxon>
        <taxon>Violaceomycetaceae</taxon>
        <taxon>Violaceomyces</taxon>
    </lineage>
</organism>
<accession>A0ACD0P3B6</accession>
<proteinExistence type="predicted"/>